<evidence type="ECO:0000313" key="2">
    <source>
        <dbReference type="Proteomes" id="UP000078387"/>
    </source>
</evidence>
<dbReference type="EMBL" id="BDEQ01000001">
    <property type="protein sequence ID" value="GAT91993.1"/>
    <property type="molecule type" value="Genomic_DNA"/>
</dbReference>
<dbReference type="VEuPathDB" id="AmoebaDB:KM1_176240"/>
<dbReference type="VEuPathDB" id="AmoebaDB:EHI5A_106820"/>
<sequence>MSNKILFQYILWKDKTFQRRTVYLQPVTIKKQEVTVFNTGTGTVINYGKCHTEPTKSGSRKHSALTHIFLIMFDQFTVRWVHYKLINKRLDELLDINPSTNCINEKTQNIVNENKICNHQTLIQQLPTGLEDKKQIDVSNSKSHRPYINSKINPKLVITDLFDKSFCAGNQFSESKICEEYLEIFNFDQLFLKTLISTGIETIDSVSFLICISSHLTNAIEKAKSDIFVLGYVLKKMQNTIETLDYFEWFSLFDILFHSTHLLLTDEIEYYFFSLLSNEREPSIFDRIYRCNPKFVWNDSINTKMEVLSLSYSLLMQNFKDFSSH</sequence>
<accession>A0A175JEV7</accession>
<dbReference type="VEuPathDB" id="AmoebaDB:EHI8A_160250"/>
<reference evidence="1 2" key="1">
    <citation type="submission" date="2016-05" db="EMBL/GenBank/DDBJ databases">
        <title>First whole genome sequencing of Entamoeba histolytica HM1:IMSS-clone-6.</title>
        <authorList>
            <person name="Mukherjee Avik.K."/>
            <person name="Izumyama S."/>
            <person name="Nakada-Tsukui K."/>
            <person name="Nozaki T."/>
        </authorList>
    </citation>
    <scope>NUCLEOTIDE SEQUENCE [LARGE SCALE GENOMIC DNA]</scope>
    <source>
        <strain evidence="1 2">HM1:IMSS clone 6</strain>
    </source>
</reference>
<protein>
    <submittedName>
        <fullName evidence="1">Uncharacterized protein</fullName>
    </submittedName>
</protein>
<dbReference type="VEuPathDB" id="AmoebaDB:EHI7A_152330"/>
<dbReference type="Proteomes" id="UP000078387">
    <property type="component" value="Unassembled WGS sequence"/>
</dbReference>
<organism evidence="1 2">
    <name type="scientific">Entamoeba histolytica</name>
    <dbReference type="NCBI Taxonomy" id="5759"/>
    <lineage>
        <taxon>Eukaryota</taxon>
        <taxon>Amoebozoa</taxon>
        <taxon>Evosea</taxon>
        <taxon>Archamoebae</taxon>
        <taxon>Mastigamoebida</taxon>
        <taxon>Entamoebidae</taxon>
        <taxon>Entamoeba</taxon>
    </lineage>
</organism>
<dbReference type="eggNOG" id="ENOG502RC76">
    <property type="taxonomic scope" value="Eukaryota"/>
</dbReference>
<gene>
    <name evidence="1" type="ORF">CL6EHI_050630</name>
</gene>
<evidence type="ECO:0000313" key="1">
    <source>
        <dbReference type="EMBL" id="GAT91993.1"/>
    </source>
</evidence>
<dbReference type="VEuPathDB" id="AmoebaDB:KM1_176250"/>
<dbReference type="AlphaFoldDB" id="A0A175JEV7"/>
<comment type="caution">
    <text evidence="1">The sequence shown here is derived from an EMBL/GenBank/DDBJ whole genome shotgun (WGS) entry which is preliminary data.</text>
</comment>
<dbReference type="VEuPathDB" id="AmoebaDB:EHI_050630"/>
<name>A0A175JEV7_ENTHI</name>
<proteinExistence type="predicted"/>